<organism evidence="2">
    <name type="scientific">Tolypothrix bouteillei VB521301</name>
    <dbReference type="NCBI Taxonomy" id="1479485"/>
    <lineage>
        <taxon>Bacteria</taxon>
        <taxon>Bacillati</taxon>
        <taxon>Cyanobacteriota</taxon>
        <taxon>Cyanophyceae</taxon>
        <taxon>Nostocales</taxon>
        <taxon>Tolypothrichaceae</taxon>
        <taxon>Tolypothrix</taxon>
    </lineage>
</organism>
<keyword evidence="1" id="KW-0812">Transmembrane</keyword>
<reference evidence="2" key="1">
    <citation type="journal article" date="2015" name="Genome Announc.">
        <title>Draft Genome Sequence of Tolypothrix boutellei Strain VB521301.</title>
        <authorList>
            <person name="Chandrababunaidu M.M."/>
            <person name="Singh D."/>
            <person name="Sen D."/>
            <person name="Bhan S."/>
            <person name="Das S."/>
            <person name="Gupta A."/>
            <person name="Adhikary S.P."/>
            <person name="Tripathy S."/>
        </authorList>
    </citation>
    <scope>NUCLEOTIDE SEQUENCE</scope>
    <source>
        <strain evidence="2">VB521301</strain>
    </source>
</reference>
<name>A0A0C1NGE7_9CYAN</name>
<protein>
    <submittedName>
        <fullName evidence="2">Uncharacterized protein</fullName>
    </submittedName>
</protein>
<dbReference type="AlphaFoldDB" id="A0A0C1NGE7"/>
<feature type="transmembrane region" description="Helical" evidence="1">
    <location>
        <begin position="6"/>
        <end position="31"/>
    </location>
</feature>
<accession>A0A0C1NGE7</accession>
<evidence type="ECO:0000256" key="1">
    <source>
        <dbReference type="SAM" id="Phobius"/>
    </source>
</evidence>
<comment type="caution">
    <text evidence="2">The sequence shown here is derived from an EMBL/GenBank/DDBJ whole genome shotgun (WGS) entry which is preliminary data.</text>
</comment>
<dbReference type="EMBL" id="JHEG02000001">
    <property type="protein sequence ID" value="KIE13952.1"/>
    <property type="molecule type" value="Genomic_DNA"/>
</dbReference>
<keyword evidence="1" id="KW-1133">Transmembrane helix</keyword>
<proteinExistence type="predicted"/>
<evidence type="ECO:0000313" key="2">
    <source>
        <dbReference type="EMBL" id="KIE13952.1"/>
    </source>
</evidence>
<sequence>MFNLSYWSLASAGLLLTGLVTTAVVPFVTLVSKVAMLQSSRYANAAPEPTANFPHSLKHWQNGIL</sequence>
<gene>
    <name evidence="2" type="ORF">DA73_0200965</name>
</gene>
<keyword evidence="1" id="KW-0472">Membrane</keyword>